<proteinExistence type="predicted"/>
<gene>
    <name evidence="2" type="ORF">ColSpa_03414</name>
</gene>
<feature type="compositionally biased region" description="Polar residues" evidence="1">
    <location>
        <begin position="26"/>
        <end position="36"/>
    </location>
</feature>
<name>A0AA37LBG1_9PEZI</name>
<sequence length="434" mass="45982">MSGPDKSLLDRLSALKGGGSPGVSLDRSSNALNVSLTGIEPAKPASREDALAARLRSLRNTPEREEHLLPQPQTAKVAANSHLCQQKTTGTRGEATHSPSGSPSFIRQSRTVEPVVPAPPQSSSKSPAPSTTPAPVATHAEAGDDVDPLLQTDDQTLEDLLNDEDLLDESVSRGRWRFDPKAESAKVDALLEELSKASVDQQATSRNDAGAKGERARDAHSDDESDGEEMSREVENVLSQAFDEARLNPQPEEVPDPPAPGRSRATPGHANESGPWEDHQGDGDGNMGLSLPSVPSTLAAPKVDDESEGGLSLPSVPSGAPQHDAESGFDNEIAARMAALSGLGSSSDGMGLPSVPTFQPADRAVKRLTSKAGYTDEDADTWCTCLGCEDVYCARCWHEMHVGPAAAFDDRTHKAVRFVKPKKDSQRRVMLGAS</sequence>
<dbReference type="RefSeq" id="XP_049125583.1">
    <property type="nucleotide sequence ID" value="XM_049269626.1"/>
</dbReference>
<feature type="region of interest" description="Disordered" evidence="1">
    <location>
        <begin position="195"/>
        <end position="326"/>
    </location>
</feature>
<dbReference type="EMBL" id="BQXU01000006">
    <property type="protein sequence ID" value="GKT43233.1"/>
    <property type="molecule type" value="Genomic_DNA"/>
</dbReference>
<comment type="caution">
    <text evidence="2">The sequence shown here is derived from an EMBL/GenBank/DDBJ whole genome shotgun (WGS) entry which is preliminary data.</text>
</comment>
<feature type="compositionally biased region" description="Polar residues" evidence="1">
    <location>
        <begin position="82"/>
        <end position="111"/>
    </location>
</feature>
<dbReference type="PANTHER" id="PTHR46603">
    <property type="entry name" value="ABSCISSION/NOCUT CHECKPOINT REGULATOR"/>
    <property type="match status" value="1"/>
</dbReference>
<dbReference type="GeneID" id="73324216"/>
<evidence type="ECO:0000313" key="3">
    <source>
        <dbReference type="Proteomes" id="UP001055115"/>
    </source>
</evidence>
<feature type="compositionally biased region" description="Low complexity" evidence="1">
    <location>
        <begin position="121"/>
        <end position="140"/>
    </location>
</feature>
<protein>
    <submittedName>
        <fullName evidence="2">Uncharacterized protein</fullName>
    </submittedName>
</protein>
<feature type="compositionally biased region" description="Polar residues" evidence="1">
    <location>
        <begin position="198"/>
        <end position="207"/>
    </location>
</feature>
<feature type="region of interest" description="Disordered" evidence="1">
    <location>
        <begin position="1"/>
        <end position="151"/>
    </location>
</feature>
<dbReference type="SUPFAM" id="SSF57845">
    <property type="entry name" value="B-box zinc-binding domain"/>
    <property type="match status" value="1"/>
</dbReference>
<dbReference type="PANTHER" id="PTHR46603:SF1">
    <property type="entry name" value="ABSCISSION_NOCUT CHECKPOINT REGULATOR"/>
    <property type="match status" value="1"/>
</dbReference>
<evidence type="ECO:0000313" key="2">
    <source>
        <dbReference type="EMBL" id="GKT43233.1"/>
    </source>
</evidence>
<keyword evidence="3" id="KW-1185">Reference proteome</keyword>
<accession>A0AA37LBG1</accession>
<dbReference type="Proteomes" id="UP001055115">
    <property type="component" value="Unassembled WGS sequence"/>
</dbReference>
<reference evidence="2 3" key="1">
    <citation type="submission" date="2022-03" db="EMBL/GenBank/DDBJ databases">
        <title>Genome data of Colletotrichum spp.</title>
        <authorList>
            <person name="Utami Y.D."/>
            <person name="Hiruma K."/>
        </authorList>
    </citation>
    <scope>NUCLEOTIDE SEQUENCE [LARGE SCALE GENOMIC DNA]</scope>
    <source>
        <strain evidence="2 3">MAFF 239500</strain>
    </source>
</reference>
<evidence type="ECO:0000256" key="1">
    <source>
        <dbReference type="SAM" id="MobiDB-lite"/>
    </source>
</evidence>
<organism evidence="2 3">
    <name type="scientific">Colletotrichum spaethianum</name>
    <dbReference type="NCBI Taxonomy" id="700344"/>
    <lineage>
        <taxon>Eukaryota</taxon>
        <taxon>Fungi</taxon>
        <taxon>Dikarya</taxon>
        <taxon>Ascomycota</taxon>
        <taxon>Pezizomycotina</taxon>
        <taxon>Sordariomycetes</taxon>
        <taxon>Hypocreomycetidae</taxon>
        <taxon>Glomerellales</taxon>
        <taxon>Glomerellaceae</taxon>
        <taxon>Colletotrichum</taxon>
        <taxon>Colletotrichum spaethianum species complex</taxon>
    </lineage>
</organism>
<feature type="compositionally biased region" description="Basic and acidic residues" evidence="1">
    <location>
        <begin position="209"/>
        <end position="222"/>
    </location>
</feature>
<dbReference type="AlphaFoldDB" id="A0AA37LBG1"/>